<sequence length="160" mass="18527">MEENNNFAYIDAANLYKGIEGLGWRLDYKRFRIWLKDKYNIERAYLFIGLVPNNKDLYTSLQEMGYVLVYKEVTYDGEGKVKGNCDTDLVLKAVVDYYEKRCEKAVIVASDGDYAGLVKFLKEKGSFLTIVSPGNKCSYLLRKLNISIIYLDTQKDKLKR</sequence>
<dbReference type="Proteomes" id="UP000228964">
    <property type="component" value="Unassembled WGS sequence"/>
</dbReference>
<organism evidence="2 3">
    <name type="scientific">Candidatus Falkowbacteria bacterium CG10_big_fil_rev_8_21_14_0_10_38_22</name>
    <dbReference type="NCBI Taxonomy" id="1974564"/>
    <lineage>
        <taxon>Bacteria</taxon>
        <taxon>Candidatus Falkowiibacteriota</taxon>
    </lineage>
</organism>
<dbReference type="Gene3D" id="3.40.50.1010">
    <property type="entry name" value="5'-nuclease"/>
    <property type="match status" value="1"/>
</dbReference>
<comment type="caution">
    <text evidence="2">The sequence shown here is derived from an EMBL/GenBank/DDBJ whole genome shotgun (WGS) entry which is preliminary data.</text>
</comment>
<accession>A0A2M6WRL1</accession>
<evidence type="ECO:0000259" key="1">
    <source>
        <dbReference type="Pfam" id="PF01936"/>
    </source>
</evidence>
<name>A0A2M6WRL1_9BACT</name>
<evidence type="ECO:0000313" key="3">
    <source>
        <dbReference type="Proteomes" id="UP000228964"/>
    </source>
</evidence>
<dbReference type="PANTHER" id="PTHR35458:SF2">
    <property type="entry name" value="SLR0755 PROTEIN"/>
    <property type="match status" value="1"/>
</dbReference>
<dbReference type="PANTHER" id="PTHR35458">
    <property type="entry name" value="SLR0755 PROTEIN"/>
    <property type="match status" value="1"/>
</dbReference>
<evidence type="ECO:0000313" key="2">
    <source>
        <dbReference type="EMBL" id="PIT95425.1"/>
    </source>
</evidence>
<proteinExistence type="predicted"/>
<dbReference type="InterPro" id="IPR047140">
    <property type="entry name" value="LabA"/>
</dbReference>
<dbReference type="AlphaFoldDB" id="A0A2M6WRL1"/>
<dbReference type="InterPro" id="IPR021139">
    <property type="entry name" value="NYN"/>
</dbReference>
<reference evidence="3" key="1">
    <citation type="submission" date="2017-09" db="EMBL/GenBank/DDBJ databases">
        <title>Depth-based differentiation of microbial function through sediment-hosted aquifers and enrichment of novel symbionts in the deep terrestrial subsurface.</title>
        <authorList>
            <person name="Probst A.J."/>
            <person name="Ladd B."/>
            <person name="Jarett J.K."/>
            <person name="Geller-Mcgrath D.E."/>
            <person name="Sieber C.M.K."/>
            <person name="Emerson J.B."/>
            <person name="Anantharaman K."/>
            <person name="Thomas B.C."/>
            <person name="Malmstrom R."/>
            <person name="Stieglmeier M."/>
            <person name="Klingl A."/>
            <person name="Woyke T."/>
            <person name="Ryan C.M."/>
            <person name="Banfield J.F."/>
        </authorList>
    </citation>
    <scope>NUCLEOTIDE SEQUENCE [LARGE SCALE GENOMIC DNA]</scope>
</reference>
<protein>
    <recommendedName>
        <fullName evidence="1">NYN domain-containing protein</fullName>
    </recommendedName>
</protein>
<feature type="domain" description="NYN" evidence="1">
    <location>
        <begin position="9"/>
        <end position="134"/>
    </location>
</feature>
<gene>
    <name evidence="2" type="ORF">COT96_01310</name>
</gene>
<dbReference type="GO" id="GO:0004540">
    <property type="term" value="F:RNA nuclease activity"/>
    <property type="evidence" value="ECO:0007669"/>
    <property type="project" value="InterPro"/>
</dbReference>
<dbReference type="EMBL" id="PFAO01000028">
    <property type="protein sequence ID" value="PIT95425.1"/>
    <property type="molecule type" value="Genomic_DNA"/>
</dbReference>
<dbReference type="Pfam" id="PF01936">
    <property type="entry name" value="NYN"/>
    <property type="match status" value="1"/>
</dbReference>